<keyword evidence="4" id="KW-1185">Reference proteome</keyword>
<dbReference type="InterPro" id="IPR037883">
    <property type="entry name" value="Knr4/Smi1-like_sf"/>
</dbReference>
<protein>
    <submittedName>
        <fullName evidence="3">SMI1/KNR4 family protein</fullName>
    </submittedName>
</protein>
<comment type="caution">
    <text evidence="3">The sequence shown here is derived from an EMBL/GenBank/DDBJ whole genome shotgun (WGS) entry which is preliminary data.</text>
</comment>
<evidence type="ECO:0000313" key="4">
    <source>
        <dbReference type="Proteomes" id="UP001185755"/>
    </source>
</evidence>
<accession>A0ABU4B746</accession>
<evidence type="ECO:0000256" key="1">
    <source>
        <dbReference type="SAM" id="MobiDB-lite"/>
    </source>
</evidence>
<gene>
    <name evidence="3" type="ORF">R3P96_01530</name>
</gene>
<dbReference type="Pfam" id="PF09346">
    <property type="entry name" value="SMI1_KNR4"/>
    <property type="match status" value="1"/>
</dbReference>
<organism evidence="3 4">
    <name type="scientific">Rhodococcoides yunnanense</name>
    <dbReference type="NCBI Taxonomy" id="278209"/>
    <lineage>
        <taxon>Bacteria</taxon>
        <taxon>Bacillati</taxon>
        <taxon>Actinomycetota</taxon>
        <taxon>Actinomycetes</taxon>
        <taxon>Mycobacteriales</taxon>
        <taxon>Nocardiaceae</taxon>
        <taxon>Rhodococcoides</taxon>
    </lineage>
</organism>
<dbReference type="EMBL" id="JAWLJX010000001">
    <property type="protein sequence ID" value="MDV6260010.1"/>
    <property type="molecule type" value="Genomic_DNA"/>
</dbReference>
<name>A0ABU4B746_9NOCA</name>
<dbReference type="InterPro" id="IPR018958">
    <property type="entry name" value="Knr4/Smi1-like_dom"/>
</dbReference>
<dbReference type="SMART" id="SM00860">
    <property type="entry name" value="SMI1_KNR4"/>
    <property type="match status" value="1"/>
</dbReference>
<dbReference type="Proteomes" id="UP001185755">
    <property type="component" value="Unassembled WGS sequence"/>
</dbReference>
<feature type="domain" description="Knr4/Smi1-like" evidence="2">
    <location>
        <begin position="143"/>
        <end position="278"/>
    </location>
</feature>
<sequence>MEWHVSVFNPATKRSQLRSGEAPDREAAIRSIVDNGRALAQELEGKFGNVVVNEQPGNMVNFGDTSLTDEQMAERVQAAIDYEQQRTAERERKAAEWTEPAAPPPAREPGTTKFSTPAGDVGQQWSRIAQWLNSHQTNQPAAGAELDAIADAEARSGVTWPTELCELFRHVNGIPVDSWFPLFPSHILFDLEQVIDEREVELEVWSQLSDEAEQGDSNAGDSAGTWLPEFIPFAGLDGNFLFVDSRPGPLHGCVSEFEKVGADDRGPQWISLSAMLADLADALDTSGTFAEVWRPSIVNSQLEWTYEANG</sequence>
<proteinExistence type="predicted"/>
<evidence type="ECO:0000313" key="3">
    <source>
        <dbReference type="EMBL" id="MDV6260010.1"/>
    </source>
</evidence>
<feature type="compositionally biased region" description="Basic and acidic residues" evidence="1">
    <location>
        <begin position="85"/>
        <end position="96"/>
    </location>
</feature>
<reference evidence="3 4" key="1">
    <citation type="submission" date="2023-10" db="EMBL/GenBank/DDBJ databases">
        <title>Development of a sustainable strategy for remediation of hydrocarbon-contaminated territories based on the waste exchange concept.</title>
        <authorList>
            <person name="Krivoruchko A."/>
        </authorList>
    </citation>
    <scope>NUCLEOTIDE SEQUENCE [LARGE SCALE GENOMIC DNA]</scope>
    <source>
        <strain evidence="3 4">IEGM 1323</strain>
    </source>
</reference>
<dbReference type="RefSeq" id="WP_317562891.1">
    <property type="nucleotide sequence ID" value="NZ_JAWLJX010000001.1"/>
</dbReference>
<evidence type="ECO:0000259" key="2">
    <source>
        <dbReference type="SMART" id="SM00860"/>
    </source>
</evidence>
<dbReference type="SUPFAM" id="SSF160631">
    <property type="entry name" value="SMI1/KNR4-like"/>
    <property type="match status" value="1"/>
</dbReference>
<feature type="region of interest" description="Disordered" evidence="1">
    <location>
        <begin position="85"/>
        <end position="118"/>
    </location>
</feature>